<name>E8T4V1_THEA1</name>
<sequence length="121" mass="13090">MLVAIGIDIVSVARFEGLLSRYGERLLKRLFPEGVEYCLKKRPGELAGCLAARFALKEAAVKAYSQAGVAVGLSAVRVIGGGREIRLSVEGAPAHLRPVFSISHEREFAVAVVNLVELRRC</sequence>
<feature type="domain" description="4'-phosphopantetheinyl transferase" evidence="4">
    <location>
        <begin position="4"/>
        <end position="112"/>
    </location>
</feature>
<evidence type="ECO:0000256" key="1">
    <source>
        <dbReference type="ARBA" id="ARBA00022679"/>
    </source>
</evidence>
<dbReference type="SUPFAM" id="SSF56214">
    <property type="entry name" value="4'-phosphopantetheinyl transferase"/>
    <property type="match status" value="1"/>
</dbReference>
<dbReference type="OrthoDB" id="517356at2"/>
<proteinExistence type="predicted"/>
<keyword evidence="1 5" id="KW-0808">Transferase</keyword>
<dbReference type="STRING" id="648996.Theam_0390"/>
<reference evidence="5" key="1">
    <citation type="submission" date="2011-01" db="EMBL/GenBank/DDBJ databases">
        <title>Complete sequence of chromosome of Thermovibrio ammonificans HB-1.</title>
        <authorList>
            <consortium name="US DOE Joint Genome Institute"/>
            <person name="Lucas S."/>
            <person name="Copeland A."/>
            <person name="Lapidus A."/>
            <person name="Cheng J.-F."/>
            <person name="Goodwin L."/>
            <person name="Pitluck S."/>
            <person name="Davenport K."/>
            <person name="Detter J.C."/>
            <person name="Han C."/>
            <person name="Tapia R."/>
            <person name="Land M."/>
            <person name="Hauser L."/>
            <person name="Kyrpides N."/>
            <person name="Ivanova N."/>
            <person name="Ovchinnikova G."/>
            <person name="Vetriani C."/>
            <person name="Woyke T."/>
        </authorList>
    </citation>
    <scope>NUCLEOTIDE SEQUENCE [LARGE SCALE GENOMIC DNA]</scope>
    <source>
        <strain evidence="5">HB-1</strain>
    </source>
</reference>
<keyword evidence="3" id="KW-0460">Magnesium</keyword>
<organism evidence="5 6">
    <name type="scientific">Thermovibrio ammonificans (strain DSM 15698 / JCM 12110 / HB-1)</name>
    <dbReference type="NCBI Taxonomy" id="648996"/>
    <lineage>
        <taxon>Bacteria</taxon>
        <taxon>Pseudomonadati</taxon>
        <taxon>Aquificota</taxon>
        <taxon>Aquificia</taxon>
        <taxon>Desulfurobacteriales</taxon>
        <taxon>Desulfurobacteriaceae</taxon>
        <taxon>Thermovibrio</taxon>
    </lineage>
</organism>
<evidence type="ECO:0000259" key="4">
    <source>
        <dbReference type="Pfam" id="PF01648"/>
    </source>
</evidence>
<evidence type="ECO:0000256" key="3">
    <source>
        <dbReference type="ARBA" id="ARBA00022842"/>
    </source>
</evidence>
<dbReference type="EMBL" id="CP002444">
    <property type="protein sequence ID" value="ADU96363.1"/>
    <property type="molecule type" value="Genomic_DNA"/>
</dbReference>
<dbReference type="GO" id="GO:0000287">
    <property type="term" value="F:magnesium ion binding"/>
    <property type="evidence" value="ECO:0007669"/>
    <property type="project" value="InterPro"/>
</dbReference>
<keyword evidence="2" id="KW-0479">Metal-binding</keyword>
<dbReference type="InterPro" id="IPR004568">
    <property type="entry name" value="Ppantetheine-prot_Trfase_dom"/>
</dbReference>
<dbReference type="eggNOG" id="COG0736">
    <property type="taxonomic scope" value="Bacteria"/>
</dbReference>
<dbReference type="KEGG" id="tam:Theam_0390"/>
<protein>
    <submittedName>
        <fullName evidence="5">4'-phosphopantetheinyl transferase</fullName>
    </submittedName>
</protein>
<dbReference type="InterPro" id="IPR008278">
    <property type="entry name" value="4-PPantetheinyl_Trfase_dom"/>
</dbReference>
<dbReference type="GO" id="GO:0006633">
    <property type="term" value="P:fatty acid biosynthetic process"/>
    <property type="evidence" value="ECO:0007669"/>
    <property type="project" value="InterPro"/>
</dbReference>
<dbReference type="Proteomes" id="UP000006362">
    <property type="component" value="Chromosome"/>
</dbReference>
<evidence type="ECO:0000313" key="6">
    <source>
        <dbReference type="Proteomes" id="UP000006362"/>
    </source>
</evidence>
<dbReference type="Gene3D" id="3.90.470.20">
    <property type="entry name" value="4'-phosphopantetheinyl transferase domain"/>
    <property type="match status" value="1"/>
</dbReference>
<dbReference type="GO" id="GO:0008897">
    <property type="term" value="F:holo-[acyl-carrier-protein] synthase activity"/>
    <property type="evidence" value="ECO:0007669"/>
    <property type="project" value="InterPro"/>
</dbReference>
<dbReference type="HOGENOM" id="CLU_089696_2_1_0"/>
<accession>E8T4V1</accession>
<dbReference type="AlphaFoldDB" id="E8T4V1"/>
<dbReference type="NCBIfam" id="TIGR00556">
    <property type="entry name" value="pantethn_trn"/>
    <property type="match status" value="1"/>
</dbReference>
<dbReference type="RefSeq" id="WP_013537149.1">
    <property type="nucleotide sequence ID" value="NC_014926.1"/>
</dbReference>
<dbReference type="Pfam" id="PF01648">
    <property type="entry name" value="ACPS"/>
    <property type="match status" value="1"/>
</dbReference>
<evidence type="ECO:0000256" key="2">
    <source>
        <dbReference type="ARBA" id="ARBA00022723"/>
    </source>
</evidence>
<dbReference type="InterPro" id="IPR037143">
    <property type="entry name" value="4-PPantetheinyl_Trfase_dom_sf"/>
</dbReference>
<keyword evidence="6" id="KW-1185">Reference proteome</keyword>
<gene>
    <name evidence="5" type="ordered locus">Theam_0390</name>
</gene>
<evidence type="ECO:0000313" key="5">
    <source>
        <dbReference type="EMBL" id="ADU96363.1"/>
    </source>
</evidence>